<dbReference type="GO" id="GO:0003723">
    <property type="term" value="F:RNA binding"/>
    <property type="evidence" value="ECO:0007669"/>
    <property type="project" value="InterPro"/>
</dbReference>
<dbReference type="Gene3D" id="3.30.2350.10">
    <property type="entry name" value="Pseudouridine synthase"/>
    <property type="match status" value="1"/>
</dbReference>
<reference evidence="1 2" key="1">
    <citation type="submission" date="2019-01" db="EMBL/GenBank/DDBJ databases">
        <title>A draft genome assembly of the solar-powered sea slug Elysia chlorotica.</title>
        <authorList>
            <person name="Cai H."/>
            <person name="Li Q."/>
            <person name="Fang X."/>
            <person name="Li J."/>
            <person name="Curtis N.E."/>
            <person name="Altenburger A."/>
            <person name="Shibata T."/>
            <person name="Feng M."/>
            <person name="Maeda T."/>
            <person name="Schwartz J.A."/>
            <person name="Shigenobu S."/>
            <person name="Lundholm N."/>
            <person name="Nishiyama T."/>
            <person name="Yang H."/>
            <person name="Hasebe M."/>
            <person name="Li S."/>
            <person name="Pierce S.K."/>
            <person name="Wang J."/>
        </authorList>
    </citation>
    <scope>NUCLEOTIDE SEQUENCE [LARGE SCALE GENOMIC DNA]</scope>
    <source>
        <strain evidence="1">EC2010</strain>
        <tissue evidence="1">Whole organism of an adult</tissue>
    </source>
</reference>
<protein>
    <recommendedName>
        <fullName evidence="3">Pseudouridine synthase RsuA/RluA-like domain-containing protein</fullName>
    </recommendedName>
</protein>
<name>A0A3S1HU77_ELYCH</name>
<sequence>MHSRMYKLKCIRPVLLLLARQHSTHYNGRSILANNTEVLAEDIYKSIVRRDDNIIVLNKPVGLSVYGSTLNNVSSESASINDVLPELREKLEIPHLEIGLSLKSFYSGLVILCCGPDSKKELEHVLKQSAAQKSQIFSYLVLSVGQPSCSQETDLTAYIMRDFFHGREMSIIQEKNNSARKTGSMMSAAFNVRTLQANEDLGVALLEVSINRDKWEAVEALMSHYLSPVLGDCVYSTRTQYVMGVPFRASAHSVLPGPQRLPPALNKALEEFDPTWQRNSGSMPLFMHRHKIHLNKFPSKNSPPLNLTAPLPNHFVSLLKHLNLYTNSIVDK</sequence>
<comment type="caution">
    <text evidence="1">The sequence shown here is derived from an EMBL/GenBank/DDBJ whole genome shotgun (WGS) entry which is preliminary data.</text>
</comment>
<organism evidence="1 2">
    <name type="scientific">Elysia chlorotica</name>
    <name type="common">Eastern emerald elysia</name>
    <name type="synonym">Sea slug</name>
    <dbReference type="NCBI Taxonomy" id="188477"/>
    <lineage>
        <taxon>Eukaryota</taxon>
        <taxon>Metazoa</taxon>
        <taxon>Spiralia</taxon>
        <taxon>Lophotrochozoa</taxon>
        <taxon>Mollusca</taxon>
        <taxon>Gastropoda</taxon>
        <taxon>Heterobranchia</taxon>
        <taxon>Euthyneura</taxon>
        <taxon>Panpulmonata</taxon>
        <taxon>Sacoglossa</taxon>
        <taxon>Placobranchoidea</taxon>
        <taxon>Plakobranchidae</taxon>
        <taxon>Elysia</taxon>
    </lineage>
</organism>
<dbReference type="STRING" id="188477.A0A3S1HU77"/>
<dbReference type="EMBL" id="RQTK01000146">
    <property type="protein sequence ID" value="RUS86222.1"/>
    <property type="molecule type" value="Genomic_DNA"/>
</dbReference>
<dbReference type="AlphaFoldDB" id="A0A3S1HU77"/>
<evidence type="ECO:0000313" key="2">
    <source>
        <dbReference type="Proteomes" id="UP000271974"/>
    </source>
</evidence>
<dbReference type="GO" id="GO:0001522">
    <property type="term" value="P:pseudouridine synthesis"/>
    <property type="evidence" value="ECO:0007669"/>
    <property type="project" value="InterPro"/>
</dbReference>
<dbReference type="OrthoDB" id="428658at2759"/>
<proteinExistence type="predicted"/>
<accession>A0A3S1HU77</accession>
<keyword evidence="2" id="KW-1185">Reference proteome</keyword>
<gene>
    <name evidence="1" type="ORF">EGW08_006017</name>
</gene>
<evidence type="ECO:0008006" key="3">
    <source>
        <dbReference type="Google" id="ProtNLM"/>
    </source>
</evidence>
<dbReference type="GO" id="GO:0009982">
    <property type="term" value="F:pseudouridine synthase activity"/>
    <property type="evidence" value="ECO:0007669"/>
    <property type="project" value="InterPro"/>
</dbReference>
<dbReference type="SUPFAM" id="SSF55120">
    <property type="entry name" value="Pseudouridine synthase"/>
    <property type="match status" value="1"/>
</dbReference>
<evidence type="ECO:0000313" key="1">
    <source>
        <dbReference type="EMBL" id="RUS86222.1"/>
    </source>
</evidence>
<dbReference type="InterPro" id="IPR020103">
    <property type="entry name" value="PsdUridine_synth_cat_dom_sf"/>
</dbReference>
<dbReference type="Proteomes" id="UP000271974">
    <property type="component" value="Unassembled WGS sequence"/>
</dbReference>